<protein>
    <submittedName>
        <fullName evidence="10">Glycosyltransferase family 39 protein</fullName>
        <ecNumber evidence="10">2.4.-.-</ecNumber>
    </submittedName>
</protein>
<evidence type="ECO:0000256" key="2">
    <source>
        <dbReference type="ARBA" id="ARBA00022475"/>
    </source>
</evidence>
<accession>A0ABT0CZX5</accession>
<keyword evidence="2" id="KW-1003">Cell membrane</keyword>
<keyword evidence="6 8" id="KW-1133">Transmembrane helix</keyword>
<evidence type="ECO:0000256" key="5">
    <source>
        <dbReference type="ARBA" id="ARBA00022692"/>
    </source>
</evidence>
<organism evidence="10 11">
    <name type="scientific">Peteryoungia algae</name>
    <dbReference type="NCBI Taxonomy" id="2919917"/>
    <lineage>
        <taxon>Bacteria</taxon>
        <taxon>Pseudomonadati</taxon>
        <taxon>Pseudomonadota</taxon>
        <taxon>Alphaproteobacteria</taxon>
        <taxon>Hyphomicrobiales</taxon>
        <taxon>Rhizobiaceae</taxon>
        <taxon>Peteryoungia</taxon>
    </lineage>
</organism>
<keyword evidence="10" id="KW-0614">Plasmid</keyword>
<feature type="domain" description="Glycosyltransferase RgtA/B/C/D-like" evidence="9">
    <location>
        <begin position="77"/>
        <end position="243"/>
    </location>
</feature>
<feature type="transmembrane region" description="Helical" evidence="8">
    <location>
        <begin position="101"/>
        <end position="119"/>
    </location>
</feature>
<dbReference type="InterPro" id="IPR038731">
    <property type="entry name" value="RgtA/B/C-like"/>
</dbReference>
<evidence type="ECO:0000256" key="1">
    <source>
        <dbReference type="ARBA" id="ARBA00004651"/>
    </source>
</evidence>
<dbReference type="InterPro" id="IPR050297">
    <property type="entry name" value="LipidA_mod_glycosyltrf_83"/>
</dbReference>
<evidence type="ECO:0000256" key="3">
    <source>
        <dbReference type="ARBA" id="ARBA00022676"/>
    </source>
</evidence>
<keyword evidence="3 10" id="KW-0328">Glycosyltransferase</keyword>
<proteinExistence type="predicted"/>
<feature type="transmembrane region" description="Helical" evidence="8">
    <location>
        <begin position="185"/>
        <end position="205"/>
    </location>
</feature>
<evidence type="ECO:0000259" key="9">
    <source>
        <dbReference type="Pfam" id="PF13231"/>
    </source>
</evidence>
<keyword evidence="11" id="KW-1185">Reference proteome</keyword>
<dbReference type="Pfam" id="PF13231">
    <property type="entry name" value="PMT_2"/>
    <property type="match status" value="1"/>
</dbReference>
<reference evidence="10 11" key="1">
    <citation type="submission" date="2022-03" db="EMBL/GenBank/DDBJ databases">
        <title>Rhizobium SSM4.3 sp. nov., isolated from Sediment (Gouqi Island).</title>
        <authorList>
            <person name="Chen G."/>
        </authorList>
    </citation>
    <scope>NUCLEOTIDE SEQUENCE [LARGE SCALE GENOMIC DNA]</scope>
    <source>
        <strain evidence="10 11">SSM4.3</strain>
        <plasmid evidence="10">unnamed</plasmid>
    </source>
</reference>
<evidence type="ECO:0000256" key="6">
    <source>
        <dbReference type="ARBA" id="ARBA00022989"/>
    </source>
</evidence>
<evidence type="ECO:0000313" key="11">
    <source>
        <dbReference type="Proteomes" id="UP001522662"/>
    </source>
</evidence>
<comment type="subcellular location">
    <subcellularLocation>
        <location evidence="1">Cell membrane</location>
        <topology evidence="1">Multi-pass membrane protein</topology>
    </subcellularLocation>
</comment>
<keyword evidence="4 10" id="KW-0808">Transferase</keyword>
<evidence type="ECO:0000256" key="4">
    <source>
        <dbReference type="ARBA" id="ARBA00022679"/>
    </source>
</evidence>
<keyword evidence="7 8" id="KW-0472">Membrane</keyword>
<gene>
    <name evidence="10" type="ORF">MKJ03_10290</name>
</gene>
<geneLocation type="plasmid" evidence="10">
    <name>unnamed</name>
</geneLocation>
<feature type="transmembrane region" description="Helical" evidence="8">
    <location>
        <begin position="156"/>
        <end position="173"/>
    </location>
</feature>
<feature type="transmembrane region" description="Helical" evidence="8">
    <location>
        <begin position="286"/>
        <end position="303"/>
    </location>
</feature>
<evidence type="ECO:0000313" key="10">
    <source>
        <dbReference type="EMBL" id="MCJ8238720.1"/>
    </source>
</evidence>
<feature type="transmembrane region" description="Helical" evidence="8">
    <location>
        <begin position="225"/>
        <end position="249"/>
    </location>
</feature>
<keyword evidence="5 8" id="KW-0812">Transmembrane</keyword>
<comment type="caution">
    <text evidence="10">The sequence shown here is derived from an EMBL/GenBank/DDBJ whole genome shotgun (WGS) entry which is preliminary data.</text>
</comment>
<feature type="transmembrane region" description="Helical" evidence="8">
    <location>
        <begin position="15"/>
        <end position="36"/>
    </location>
</feature>
<evidence type="ECO:0000256" key="7">
    <source>
        <dbReference type="ARBA" id="ARBA00023136"/>
    </source>
</evidence>
<dbReference type="PANTHER" id="PTHR33908">
    <property type="entry name" value="MANNOSYLTRANSFERASE YKCB-RELATED"/>
    <property type="match status" value="1"/>
</dbReference>
<sequence>MTETTQSRPLPSQKVMTAIWMLLGAAICLEVLATLVQQSMFFDGGIYAALARNLAEGRGSMWAPHFSETLFPVFAEHPPLMIWLQAIGFGVFGDTIAVEKGFLLITYVLSAILLFHVWMRLNRDDLSMQRAFPFALLLTLISGRVNWTFVNGMLENLVTVFSLAAVLLLLVAYERPSPMSIAGRLAMMIGVGLAVSLSLLTKGPVGLFPLAAPAIYWLVVRRPNFLTMVIDSLVILSVISLFMLTLYSFDASREAVNRYLEILLFSSLNGERGHNGGGSWNVIRKLLIANGYSFAIVTLAALAM</sequence>
<dbReference type="EMBL" id="JALAYX010000002">
    <property type="protein sequence ID" value="MCJ8238720.1"/>
    <property type="molecule type" value="Genomic_DNA"/>
</dbReference>
<dbReference type="Proteomes" id="UP001522662">
    <property type="component" value="Unassembled WGS sequence"/>
</dbReference>
<dbReference type="PANTHER" id="PTHR33908:SF11">
    <property type="entry name" value="MEMBRANE PROTEIN"/>
    <property type="match status" value="1"/>
</dbReference>
<name>A0ABT0CZX5_9HYPH</name>
<dbReference type="GO" id="GO:0016757">
    <property type="term" value="F:glycosyltransferase activity"/>
    <property type="evidence" value="ECO:0007669"/>
    <property type="project" value="UniProtKB-KW"/>
</dbReference>
<dbReference type="EC" id="2.4.-.-" evidence="10"/>
<feature type="transmembrane region" description="Helical" evidence="8">
    <location>
        <begin position="131"/>
        <end position="150"/>
    </location>
</feature>
<evidence type="ECO:0000256" key="8">
    <source>
        <dbReference type="SAM" id="Phobius"/>
    </source>
</evidence>
<dbReference type="RefSeq" id="WP_245136516.1">
    <property type="nucleotide sequence ID" value="NZ_CP128477.1"/>
</dbReference>